<comment type="caution">
    <text evidence="2">The sequence shown here is derived from an EMBL/GenBank/DDBJ whole genome shotgun (WGS) entry which is preliminary data.</text>
</comment>
<dbReference type="AlphaFoldDB" id="A0A1V2J7I5"/>
<dbReference type="GeneID" id="57377864"/>
<evidence type="ECO:0000256" key="1">
    <source>
        <dbReference type="SAM" id="SignalP"/>
    </source>
</evidence>
<reference evidence="2 3" key="1">
    <citation type="submission" date="2016-10" db="EMBL/GenBank/DDBJ databases">
        <title>Pseudomonas lactis sp. nov. and Pseudomonas paralactis sp. nov., isolated from bovine raw milk.</title>
        <authorList>
            <person name="Von Neubeck M."/>
            <person name="Huptas C."/>
            <person name="Glueck C."/>
            <person name="Krewinkel M."/>
            <person name="Stoeckel M."/>
            <person name="Stressler T."/>
            <person name="Fischer L."/>
            <person name="Hinrichs J."/>
            <person name="Scherer S."/>
            <person name="Wenning M."/>
        </authorList>
    </citation>
    <scope>NUCLEOTIDE SEQUENCE [LARGE SCALE GENOMIC DNA]</scope>
    <source>
        <strain evidence="2 3">DSM 18862</strain>
    </source>
</reference>
<sequence length="206" mass="21579">MNTILIRLAACVWLANMLQAQAASTVELNVSGRITPSACAPSLSDGGVYDLGKIAAKDLNTDRPTPLPATSLHLAITCEAMTLLALEPRDNRLGSSYNDSPNVFGLGLASNNAKLGYLILNVNSVVADGIDMRTLGSTESSSWSPTTILSPHFLTAFAPPTSVVPSAVQQLTAQLLLTPSLAPAESLPLSEEVPFEGSATLTIKYL</sequence>
<evidence type="ECO:0008006" key="4">
    <source>
        <dbReference type="Google" id="ProtNLM"/>
    </source>
</evidence>
<evidence type="ECO:0000313" key="3">
    <source>
        <dbReference type="Proteomes" id="UP000188559"/>
    </source>
</evidence>
<dbReference type="RefSeq" id="WP_071494056.1">
    <property type="nucleotide sequence ID" value="NZ_LT629702.1"/>
</dbReference>
<protein>
    <recommendedName>
        <fullName evidence="4">DUF1120 domain-containing protein</fullName>
    </recommendedName>
</protein>
<dbReference type="Proteomes" id="UP000188559">
    <property type="component" value="Unassembled WGS sequence"/>
</dbReference>
<dbReference type="EMBL" id="MNPV01000008">
    <property type="protein sequence ID" value="ONH41382.1"/>
    <property type="molecule type" value="Genomic_DNA"/>
</dbReference>
<gene>
    <name evidence="2" type="ORF">BLL37_24805</name>
</gene>
<organism evidence="2 3">
    <name type="scientific">Pseudomonas azotoformans</name>
    <dbReference type="NCBI Taxonomy" id="47878"/>
    <lineage>
        <taxon>Bacteria</taxon>
        <taxon>Pseudomonadati</taxon>
        <taxon>Pseudomonadota</taxon>
        <taxon>Gammaproteobacteria</taxon>
        <taxon>Pseudomonadales</taxon>
        <taxon>Pseudomonadaceae</taxon>
        <taxon>Pseudomonas</taxon>
    </lineage>
</organism>
<feature type="chain" id="PRO_5010703718" description="DUF1120 domain-containing protein" evidence="1">
    <location>
        <begin position="23"/>
        <end position="206"/>
    </location>
</feature>
<feature type="signal peptide" evidence="1">
    <location>
        <begin position="1"/>
        <end position="22"/>
    </location>
</feature>
<evidence type="ECO:0000313" key="2">
    <source>
        <dbReference type="EMBL" id="ONH41382.1"/>
    </source>
</evidence>
<dbReference type="Pfam" id="PF06551">
    <property type="entry name" value="DUF1120"/>
    <property type="match status" value="1"/>
</dbReference>
<keyword evidence="1" id="KW-0732">Signal</keyword>
<name>A0A1V2J7I5_PSEAZ</name>
<keyword evidence="3" id="KW-1185">Reference proteome</keyword>
<dbReference type="InterPro" id="IPR010546">
    <property type="entry name" value="DUF1120"/>
</dbReference>
<proteinExistence type="predicted"/>
<accession>A0A1V2J7I5</accession>